<feature type="compositionally biased region" description="Acidic residues" evidence="8">
    <location>
        <begin position="101"/>
        <end position="112"/>
    </location>
</feature>
<dbReference type="InterPro" id="IPR019734">
    <property type="entry name" value="TPR_rpt"/>
</dbReference>
<evidence type="ECO:0000259" key="9">
    <source>
        <dbReference type="Pfam" id="PF10516"/>
    </source>
</evidence>
<feature type="region of interest" description="Disordered" evidence="8">
    <location>
        <begin position="97"/>
        <end position="125"/>
    </location>
</feature>
<keyword evidence="3" id="KW-0677">Repeat</keyword>
<feature type="compositionally biased region" description="Acidic residues" evidence="8">
    <location>
        <begin position="139"/>
        <end position="152"/>
    </location>
</feature>
<dbReference type="PANTHER" id="PTHR15081">
    <property type="entry name" value="NUCLEAR AUTOANTIGENIC SPERM PROTEIN NASP -RELATED"/>
    <property type="match status" value="1"/>
</dbReference>
<keyword evidence="4 6" id="KW-0802">TPR repeat</keyword>
<comment type="similarity">
    <text evidence="2">Belongs to the NASP family.</text>
</comment>
<dbReference type="Gene3D" id="1.25.40.10">
    <property type="entry name" value="Tetratricopeptide repeat domain"/>
    <property type="match status" value="1"/>
</dbReference>
<dbReference type="GO" id="GO:0034080">
    <property type="term" value="P:CENP-A containing chromatin assembly"/>
    <property type="evidence" value="ECO:0007669"/>
    <property type="project" value="TreeGrafter"/>
</dbReference>
<keyword evidence="7" id="KW-0175">Coiled coil</keyword>
<dbReference type="InterPro" id="IPR011990">
    <property type="entry name" value="TPR-like_helical_dom_sf"/>
</dbReference>
<feature type="region of interest" description="Disordered" evidence="8">
    <location>
        <begin position="1"/>
        <end position="23"/>
    </location>
</feature>
<feature type="compositionally biased region" description="Basic and acidic residues" evidence="8">
    <location>
        <begin position="113"/>
        <end position="125"/>
    </location>
</feature>
<dbReference type="SMART" id="SM00028">
    <property type="entry name" value="TPR"/>
    <property type="match status" value="3"/>
</dbReference>
<dbReference type="PROSITE" id="PS50005">
    <property type="entry name" value="TPR"/>
    <property type="match status" value="1"/>
</dbReference>
<evidence type="ECO:0000256" key="4">
    <source>
        <dbReference type="ARBA" id="ARBA00022803"/>
    </source>
</evidence>
<feature type="region of interest" description="Disordered" evidence="8">
    <location>
        <begin position="417"/>
        <end position="488"/>
    </location>
</feature>
<organism evidence="10">
    <name type="scientific">Phallusia mammillata</name>
    <dbReference type="NCBI Taxonomy" id="59560"/>
    <lineage>
        <taxon>Eukaryota</taxon>
        <taxon>Metazoa</taxon>
        <taxon>Chordata</taxon>
        <taxon>Tunicata</taxon>
        <taxon>Ascidiacea</taxon>
        <taxon>Phlebobranchia</taxon>
        <taxon>Ascidiidae</taxon>
        <taxon>Phallusia</taxon>
    </lineage>
</organism>
<protein>
    <submittedName>
        <fullName evidence="10">Protein HGV2-like</fullName>
    </submittedName>
</protein>
<feature type="compositionally biased region" description="Basic and acidic residues" evidence="8">
    <location>
        <begin position="153"/>
        <end position="211"/>
    </location>
</feature>
<keyword evidence="5" id="KW-0539">Nucleus</keyword>
<reference evidence="10" key="1">
    <citation type="submission" date="2020-04" db="EMBL/GenBank/DDBJ databases">
        <authorList>
            <person name="Neveu A P."/>
        </authorList>
    </citation>
    <scope>NUCLEOTIDE SEQUENCE</scope>
    <source>
        <tissue evidence="10">Whole embryo</tissue>
    </source>
</reference>
<feature type="region of interest" description="Disordered" evidence="8">
    <location>
        <begin position="379"/>
        <end position="398"/>
    </location>
</feature>
<gene>
    <name evidence="10" type="primary">Nasp</name>
</gene>
<evidence type="ECO:0000256" key="1">
    <source>
        <dbReference type="ARBA" id="ARBA00004123"/>
    </source>
</evidence>
<evidence type="ECO:0000313" key="10">
    <source>
        <dbReference type="EMBL" id="CAB3264204.1"/>
    </source>
</evidence>
<dbReference type="Pfam" id="PF10516">
    <property type="entry name" value="SHNi-TPR"/>
    <property type="match status" value="1"/>
</dbReference>
<dbReference type="GO" id="GO:0006335">
    <property type="term" value="P:DNA replication-dependent chromatin assembly"/>
    <property type="evidence" value="ECO:0007669"/>
    <property type="project" value="TreeGrafter"/>
</dbReference>
<dbReference type="AlphaFoldDB" id="A0A6F9DL79"/>
<dbReference type="GO" id="GO:0042393">
    <property type="term" value="F:histone binding"/>
    <property type="evidence" value="ECO:0007669"/>
    <property type="project" value="TreeGrafter"/>
</dbReference>
<evidence type="ECO:0000256" key="6">
    <source>
        <dbReference type="PROSITE-ProRule" id="PRU00339"/>
    </source>
</evidence>
<comment type="subcellular location">
    <subcellularLocation>
        <location evidence="1">Nucleus</location>
    </subcellularLocation>
</comment>
<dbReference type="InterPro" id="IPR051730">
    <property type="entry name" value="NASP-like"/>
</dbReference>
<feature type="compositionally biased region" description="Low complexity" evidence="8">
    <location>
        <begin position="465"/>
        <end position="475"/>
    </location>
</feature>
<dbReference type="GO" id="GO:0005654">
    <property type="term" value="C:nucleoplasm"/>
    <property type="evidence" value="ECO:0007669"/>
    <property type="project" value="TreeGrafter"/>
</dbReference>
<feature type="region of interest" description="Disordered" evidence="8">
    <location>
        <begin position="138"/>
        <end position="217"/>
    </location>
</feature>
<evidence type="ECO:0000256" key="5">
    <source>
        <dbReference type="ARBA" id="ARBA00023242"/>
    </source>
</evidence>
<accession>A0A6F9DL79</accession>
<dbReference type="InterPro" id="IPR019544">
    <property type="entry name" value="Tetratricopeptide_SHNi-TPR_dom"/>
</dbReference>
<feature type="coiled-coil region" evidence="7">
    <location>
        <begin position="312"/>
        <end position="349"/>
    </location>
</feature>
<feature type="compositionally biased region" description="Low complexity" evidence="8">
    <location>
        <begin position="443"/>
        <end position="456"/>
    </location>
</feature>
<name>A0A6F9DL79_9ASCI</name>
<proteinExistence type="evidence at transcript level"/>
<dbReference type="PANTHER" id="PTHR15081:SF1">
    <property type="entry name" value="NUCLEAR AUTOANTIGENIC SPERM PROTEIN"/>
    <property type="match status" value="1"/>
</dbReference>
<dbReference type="SUPFAM" id="SSF48452">
    <property type="entry name" value="TPR-like"/>
    <property type="match status" value="1"/>
</dbReference>
<evidence type="ECO:0000256" key="3">
    <source>
        <dbReference type="ARBA" id="ARBA00022737"/>
    </source>
</evidence>
<evidence type="ECO:0000256" key="7">
    <source>
        <dbReference type="SAM" id="Coils"/>
    </source>
</evidence>
<feature type="repeat" description="TPR" evidence="6">
    <location>
        <begin position="292"/>
        <end position="325"/>
    </location>
</feature>
<evidence type="ECO:0000256" key="8">
    <source>
        <dbReference type="SAM" id="MobiDB-lite"/>
    </source>
</evidence>
<evidence type="ECO:0000256" key="2">
    <source>
        <dbReference type="ARBA" id="ARBA00008402"/>
    </source>
</evidence>
<feature type="domain" description="Tetratricopeptide SHNi-TPR" evidence="9">
    <location>
        <begin position="250"/>
        <end position="285"/>
    </location>
</feature>
<sequence length="510" mass="56309">MVVDSAVATSVETKPENQETSNEELEAEYNLNIANGKKNLLCGDFPEAVACFQAACSLQSERFGETSHECAEVFYLYGRALLELARVENGVLGNALKGVPETEDSDSETEEAQFEKTKKLPANEREQLRQEVEAAMATETEEGDDTQDESGAEDVKNDAEKKPEEKNEKEEKMETEEKPLETVSEEKTESEKKEDDAGPSEPEKDQPSTKAEDEDPEDIPNMQLAWEMLELAKVLYQKKPKSKENSLHVAQCHLKLGELGLEIENYSQAIGDFLECLVLHKELLDKHDRRLAETHYSLGLAYSFHQRYDNALEHYNAALGVLETRIDFLNEQIDENDRKKEKSEETIQECAEVGEINQLIPDINSKIEDVMLMKKQEGRMAGSPFRQPSALGETSTGFGASPADKVCAVIPIRKASDSVATPPGGQAASDISHLVRRKRAAPENEPSSEGETTSPSKKIKRDTETNGTHTNGTNGADACNGDAPKVAKSAAELKEDLKKEANSNGIAMEN</sequence>
<dbReference type="EMBL" id="LR788342">
    <property type="protein sequence ID" value="CAB3264204.1"/>
    <property type="molecule type" value="mRNA"/>
</dbReference>